<sequence>MNLLSAIFCCCFRSKEEKNPVVAVEASSLSLKPKDSSSAPIVVSHFPVNPRHSIL</sequence>
<evidence type="ECO:0000313" key="2">
    <source>
        <dbReference type="Proteomes" id="UP000000226"/>
    </source>
</evidence>
<accession>V7BST1</accession>
<name>V7BST1_PHAVU</name>
<gene>
    <name evidence="1" type="ORF">PHAVU_005G038300g</name>
</gene>
<dbReference type="Proteomes" id="UP000000226">
    <property type="component" value="Chromosome 5"/>
</dbReference>
<dbReference type="EMBL" id="CM002292">
    <property type="protein sequence ID" value="ESW21062.1"/>
    <property type="molecule type" value="Genomic_DNA"/>
</dbReference>
<dbReference type="AlphaFoldDB" id="V7BST1"/>
<dbReference type="Gramene" id="ESW21062">
    <property type="protein sequence ID" value="ESW21062"/>
    <property type="gene ID" value="PHAVU_005G038300g"/>
</dbReference>
<protein>
    <submittedName>
        <fullName evidence="1">Uncharacterized protein</fullName>
    </submittedName>
</protein>
<keyword evidence="2" id="KW-1185">Reference proteome</keyword>
<proteinExistence type="predicted"/>
<evidence type="ECO:0000313" key="1">
    <source>
        <dbReference type="EMBL" id="ESW21062.1"/>
    </source>
</evidence>
<reference evidence="2" key="1">
    <citation type="journal article" date="2014" name="Nat. Genet.">
        <title>A reference genome for common bean and genome-wide analysis of dual domestications.</title>
        <authorList>
            <person name="Schmutz J."/>
            <person name="McClean P.E."/>
            <person name="Mamidi S."/>
            <person name="Wu G.A."/>
            <person name="Cannon S.B."/>
            <person name="Grimwood J."/>
            <person name="Jenkins J."/>
            <person name="Shu S."/>
            <person name="Song Q."/>
            <person name="Chavarro C."/>
            <person name="Torres-Torres M."/>
            <person name="Geffroy V."/>
            <person name="Moghaddam S.M."/>
            <person name="Gao D."/>
            <person name="Abernathy B."/>
            <person name="Barry K."/>
            <person name="Blair M."/>
            <person name="Brick M.A."/>
            <person name="Chovatia M."/>
            <person name="Gepts P."/>
            <person name="Goodstein D.M."/>
            <person name="Gonzales M."/>
            <person name="Hellsten U."/>
            <person name="Hyten D.L."/>
            <person name="Jia G."/>
            <person name="Kelly J.D."/>
            <person name="Kudrna D."/>
            <person name="Lee R."/>
            <person name="Richard M.M."/>
            <person name="Miklas P.N."/>
            <person name="Osorno J.M."/>
            <person name="Rodrigues J."/>
            <person name="Thareau V."/>
            <person name="Urrea C.A."/>
            <person name="Wang M."/>
            <person name="Yu Y."/>
            <person name="Zhang M."/>
            <person name="Wing R.A."/>
            <person name="Cregan P.B."/>
            <person name="Rokhsar D.S."/>
            <person name="Jackson S.A."/>
        </authorList>
    </citation>
    <scope>NUCLEOTIDE SEQUENCE [LARGE SCALE GENOMIC DNA]</scope>
    <source>
        <strain evidence="2">cv. G19833</strain>
    </source>
</reference>
<organism evidence="1 2">
    <name type="scientific">Phaseolus vulgaris</name>
    <name type="common">Kidney bean</name>
    <name type="synonym">French bean</name>
    <dbReference type="NCBI Taxonomy" id="3885"/>
    <lineage>
        <taxon>Eukaryota</taxon>
        <taxon>Viridiplantae</taxon>
        <taxon>Streptophyta</taxon>
        <taxon>Embryophyta</taxon>
        <taxon>Tracheophyta</taxon>
        <taxon>Spermatophyta</taxon>
        <taxon>Magnoliopsida</taxon>
        <taxon>eudicotyledons</taxon>
        <taxon>Gunneridae</taxon>
        <taxon>Pentapetalae</taxon>
        <taxon>rosids</taxon>
        <taxon>fabids</taxon>
        <taxon>Fabales</taxon>
        <taxon>Fabaceae</taxon>
        <taxon>Papilionoideae</taxon>
        <taxon>50 kb inversion clade</taxon>
        <taxon>NPAAA clade</taxon>
        <taxon>indigoferoid/millettioid clade</taxon>
        <taxon>Phaseoleae</taxon>
        <taxon>Phaseolus</taxon>
    </lineage>
</organism>